<dbReference type="Pfam" id="PF01547">
    <property type="entry name" value="SBP_bac_1"/>
    <property type="match status" value="1"/>
</dbReference>
<gene>
    <name evidence="7" type="ORF">ACJDT4_22795</name>
</gene>
<keyword evidence="5" id="KW-0449">Lipoprotein</keyword>
<keyword evidence="3" id="KW-0472">Membrane</keyword>
<dbReference type="PANTHER" id="PTHR43649">
    <property type="entry name" value="ARABINOSE-BINDING PROTEIN-RELATED"/>
    <property type="match status" value="1"/>
</dbReference>
<reference evidence="7 8" key="1">
    <citation type="submission" date="2024-11" db="EMBL/GenBank/DDBJ databases">
        <authorList>
            <person name="Heng Y.C."/>
            <person name="Lim A.C.H."/>
            <person name="Lee J.K.Y."/>
            <person name="Kittelmann S."/>
        </authorList>
    </citation>
    <scope>NUCLEOTIDE SEQUENCE [LARGE SCALE GENOMIC DNA]</scope>
    <source>
        <strain evidence="7 8">WILCCON 0114</strain>
    </source>
</reference>
<dbReference type="Gene3D" id="3.40.190.10">
    <property type="entry name" value="Periplasmic binding protein-like II"/>
    <property type="match status" value="2"/>
</dbReference>
<evidence type="ECO:0000256" key="5">
    <source>
        <dbReference type="ARBA" id="ARBA00023288"/>
    </source>
</evidence>
<evidence type="ECO:0000313" key="8">
    <source>
        <dbReference type="Proteomes" id="UP001623592"/>
    </source>
</evidence>
<dbReference type="PROSITE" id="PS51257">
    <property type="entry name" value="PROKAR_LIPOPROTEIN"/>
    <property type="match status" value="1"/>
</dbReference>
<evidence type="ECO:0000256" key="4">
    <source>
        <dbReference type="ARBA" id="ARBA00023139"/>
    </source>
</evidence>
<proteinExistence type="predicted"/>
<feature type="signal peptide" evidence="6">
    <location>
        <begin position="1"/>
        <end position="20"/>
    </location>
</feature>
<evidence type="ECO:0000256" key="1">
    <source>
        <dbReference type="ARBA" id="ARBA00022475"/>
    </source>
</evidence>
<dbReference type="EMBL" id="JBJIAA010000029">
    <property type="protein sequence ID" value="MFL0253239.1"/>
    <property type="molecule type" value="Genomic_DNA"/>
</dbReference>
<organism evidence="7 8">
    <name type="scientific">Clostridium neuense</name>
    <dbReference type="NCBI Taxonomy" id="1728934"/>
    <lineage>
        <taxon>Bacteria</taxon>
        <taxon>Bacillati</taxon>
        <taxon>Bacillota</taxon>
        <taxon>Clostridia</taxon>
        <taxon>Eubacteriales</taxon>
        <taxon>Clostridiaceae</taxon>
        <taxon>Clostridium</taxon>
    </lineage>
</organism>
<dbReference type="RefSeq" id="WP_406789907.1">
    <property type="nucleotide sequence ID" value="NZ_JBJIAA010000029.1"/>
</dbReference>
<evidence type="ECO:0000256" key="6">
    <source>
        <dbReference type="SAM" id="SignalP"/>
    </source>
</evidence>
<dbReference type="InterPro" id="IPR006059">
    <property type="entry name" value="SBP"/>
</dbReference>
<keyword evidence="2 6" id="KW-0732">Signal</keyword>
<evidence type="ECO:0000313" key="7">
    <source>
        <dbReference type="EMBL" id="MFL0253239.1"/>
    </source>
</evidence>
<name>A0ABW8TL54_9CLOT</name>
<evidence type="ECO:0000256" key="3">
    <source>
        <dbReference type="ARBA" id="ARBA00023136"/>
    </source>
</evidence>
<keyword evidence="8" id="KW-1185">Reference proteome</keyword>
<accession>A0ABW8TL54</accession>
<keyword evidence="1" id="KW-1003">Cell membrane</keyword>
<dbReference type="Proteomes" id="UP001623592">
    <property type="component" value="Unassembled WGS sequence"/>
</dbReference>
<keyword evidence="4" id="KW-0564">Palmitate</keyword>
<evidence type="ECO:0000256" key="2">
    <source>
        <dbReference type="ARBA" id="ARBA00022729"/>
    </source>
</evidence>
<comment type="caution">
    <text evidence="7">The sequence shown here is derived from an EMBL/GenBank/DDBJ whole genome shotgun (WGS) entry which is preliminary data.</text>
</comment>
<dbReference type="InterPro" id="IPR050490">
    <property type="entry name" value="Bact_solute-bd_prot1"/>
</dbReference>
<dbReference type="PANTHER" id="PTHR43649:SF33">
    <property type="entry name" value="POLYGALACTURONAN_RHAMNOGALACTURONAN-BINDING PROTEIN YTCQ"/>
    <property type="match status" value="1"/>
</dbReference>
<dbReference type="SUPFAM" id="SSF53850">
    <property type="entry name" value="Periplasmic binding protein-like II"/>
    <property type="match status" value="1"/>
</dbReference>
<feature type="chain" id="PRO_5045617107" evidence="6">
    <location>
        <begin position="21"/>
        <end position="285"/>
    </location>
</feature>
<protein>
    <submittedName>
        <fullName evidence="7">Extracellular solute-binding protein</fullName>
    </submittedName>
</protein>
<sequence length="285" mass="32116">MMRKRLKGLVAAALTTAMCASLLVGCGSSSSSTKTDTSTDTATVGKANVTFKSSKPLTFSMLFNDSPTYPYKQDWLLFQQIKKITNVSLKLTVVPMSDYIQKRSLLISTGDAPEIMPKTYPGQETSFISSGAILPISDYVKYMPNFQKKVKDWNMQDDLKSIMQDNGKYYVLPGLHQTPVQDYSFAMRTDLLEKNNLKVPTTYEELEETLKKIKELYPNMSPWSDRFLFASALNIAAPTFGATYGWNMGNGEMFDKSSDKFIFSPTTKEYKNMLQYFSGLVKENC</sequence>